<organism evidence="6">
    <name type="scientific">Tanacetum cinerariifolium</name>
    <name type="common">Dalmatian daisy</name>
    <name type="synonym">Chrysanthemum cinerariifolium</name>
    <dbReference type="NCBI Taxonomy" id="118510"/>
    <lineage>
        <taxon>Eukaryota</taxon>
        <taxon>Viridiplantae</taxon>
        <taxon>Streptophyta</taxon>
        <taxon>Embryophyta</taxon>
        <taxon>Tracheophyta</taxon>
        <taxon>Spermatophyta</taxon>
        <taxon>Magnoliopsida</taxon>
        <taxon>eudicotyledons</taxon>
        <taxon>Gunneridae</taxon>
        <taxon>Pentapetalae</taxon>
        <taxon>asterids</taxon>
        <taxon>campanulids</taxon>
        <taxon>Asterales</taxon>
        <taxon>Asteraceae</taxon>
        <taxon>Asteroideae</taxon>
        <taxon>Anthemideae</taxon>
        <taxon>Anthemidinae</taxon>
        <taxon>Tanacetum</taxon>
    </lineage>
</organism>
<evidence type="ECO:0000256" key="1">
    <source>
        <dbReference type="ARBA" id="ARBA00022750"/>
    </source>
</evidence>
<dbReference type="EMBL" id="BKCJ010002989">
    <property type="protein sequence ID" value="GEU52267.1"/>
    <property type="molecule type" value="Genomic_DNA"/>
</dbReference>
<dbReference type="AlphaFoldDB" id="A0A6L2KUI6"/>
<keyword evidence="1" id="KW-0378">Hydrolase</keyword>
<feature type="domain" description="Reverse transcriptase Ty1/copia-type" evidence="4">
    <location>
        <begin position="737"/>
        <end position="930"/>
    </location>
</feature>
<evidence type="ECO:0000256" key="2">
    <source>
        <dbReference type="SAM" id="Coils"/>
    </source>
</evidence>
<evidence type="ECO:0000259" key="5">
    <source>
        <dbReference type="Pfam" id="PF22936"/>
    </source>
</evidence>
<feature type="compositionally biased region" description="Basic and acidic residues" evidence="3">
    <location>
        <begin position="732"/>
        <end position="742"/>
    </location>
</feature>
<gene>
    <name evidence="6" type="ORF">Tci_024245</name>
</gene>
<dbReference type="PANTHER" id="PTHR11439">
    <property type="entry name" value="GAG-POL-RELATED RETROTRANSPOSON"/>
    <property type="match status" value="1"/>
</dbReference>
<comment type="caution">
    <text evidence="6">The sequence shown here is derived from an EMBL/GenBank/DDBJ whole genome shotgun (WGS) entry which is preliminary data.</text>
</comment>
<dbReference type="Pfam" id="PF22936">
    <property type="entry name" value="Pol_BBD"/>
    <property type="match status" value="1"/>
</dbReference>
<reference evidence="6" key="1">
    <citation type="journal article" date="2019" name="Sci. Rep.">
        <title>Draft genome of Tanacetum cinerariifolium, the natural source of mosquito coil.</title>
        <authorList>
            <person name="Yamashiro T."/>
            <person name="Shiraishi A."/>
            <person name="Satake H."/>
            <person name="Nakayama K."/>
        </authorList>
    </citation>
    <scope>NUCLEOTIDE SEQUENCE</scope>
</reference>
<dbReference type="Pfam" id="PF07727">
    <property type="entry name" value="RVT_2"/>
    <property type="match status" value="1"/>
</dbReference>
<keyword evidence="2" id="KW-0175">Coiled coil</keyword>
<accession>A0A6L2KUI6</accession>
<evidence type="ECO:0000313" key="6">
    <source>
        <dbReference type="EMBL" id="GEU52267.1"/>
    </source>
</evidence>
<evidence type="ECO:0000256" key="3">
    <source>
        <dbReference type="SAM" id="MobiDB-lite"/>
    </source>
</evidence>
<feature type="region of interest" description="Disordered" evidence="3">
    <location>
        <begin position="722"/>
        <end position="742"/>
    </location>
</feature>
<sequence length="1013" mass="115899">MWEAIKSRFGENDESKKMQKYILKQQFEGFSVSNSEGLHKGYDMFQSLLSQLEIHGAGVSTENANQKFLRVFESNVKGSTASSSCSHNVAFVSSDNTNSTNEVDAFYLEEMDLKWKVAMLSTRLKKFYKKTRKKLHFDTKELVGFDKTKVKCFNFHNTRHFAKECRSKGNQESVDWTGHTEDDTENYALMAFNSNNSSSNTEVEAQLVCHQKNQLAYEEKNRFMKIDLDDKTNVLIYHMKLLAEAEKEKEELKTKLENFQSSSKGLSKLLNSQMSAKDISRLGYGTQIHEGVLSYKNEVLESVFDSRSSDVEDSHVNARFAKVEGMHVVPPPTTRIYVPRKYDFRIDESKFTYGLKYSKTSESDAKTSDLASCESNSSVETLESVPKLVESKPKAVSEPKVWSDAPIIEKYESDSDDGYVFKASVEQEKPSCAFINTAKHVKTPKQTVKDQDTCSQNHKVPKRDWTILMSKRLGLRYGYTRKTCFDNPHQTLKGKGIVDSGCSRHMTENKAYLVEYQDFNGGHVAFGGSKGQITGKGKIRTRKLDFEDVYFVKELQHFDLFSVSQMNSEMKAEHVQEYCVLPLWSSYTSTVKSSEANNKDKKLIGDTGSKTNKEPVDQEDQAFLEELARLKRQEKKADGAPKTLRKMFAQEDFLIQQELLELAVLTILEDIYKVPNNGIFTSASYDDEGTVADFTNLESTVNVSTIPQYKIHSIHPTTQFLRDPTSAVQTRRKSEQKNKKDERGVVVRNKARLVAQEHRQEERIDYDEVFALVARIKAIRIFLAFDSYMGFIVYQMDVKSAFLYRKIDEEVYVSQPPCFIDPKFLNKVYKVVKDLYGLHQAPRAWYTTLSTFLVQSGYIRGLIDKTLFIKKDKKDIMVVQVYVDDVIFSSTKKSWCDEFEALMKSRFQLSSMEILKKFDFMSVKTASTPIKTKKPLVKDAEAADVDVTPKTSHLHAVKRIFRYLKGQPKLGLWYPRESVFDLKAYSNSDCAGANLDKKSTTKGCQFLGRRLIS</sequence>
<feature type="coiled-coil region" evidence="2">
    <location>
        <begin position="235"/>
        <end position="262"/>
    </location>
</feature>
<proteinExistence type="predicted"/>
<dbReference type="InterPro" id="IPR043502">
    <property type="entry name" value="DNA/RNA_pol_sf"/>
</dbReference>
<feature type="domain" description="Retrovirus-related Pol polyprotein from transposon TNT 1-94-like beta-barrel" evidence="5">
    <location>
        <begin position="497"/>
        <end position="568"/>
    </location>
</feature>
<protein>
    <submittedName>
        <fullName evidence="6">Uncharacterized protein</fullName>
    </submittedName>
</protein>
<dbReference type="PANTHER" id="PTHR11439:SF495">
    <property type="entry name" value="REVERSE TRANSCRIPTASE, RNA-DEPENDENT DNA POLYMERASE-RELATED"/>
    <property type="match status" value="1"/>
</dbReference>
<evidence type="ECO:0000259" key="4">
    <source>
        <dbReference type="Pfam" id="PF07727"/>
    </source>
</evidence>
<keyword evidence="1" id="KW-0645">Protease</keyword>
<name>A0A6L2KUI6_TANCI</name>
<dbReference type="GO" id="GO:0004190">
    <property type="term" value="F:aspartic-type endopeptidase activity"/>
    <property type="evidence" value="ECO:0007669"/>
    <property type="project" value="UniProtKB-KW"/>
</dbReference>
<dbReference type="SUPFAM" id="SSF56672">
    <property type="entry name" value="DNA/RNA polymerases"/>
    <property type="match status" value="1"/>
</dbReference>
<keyword evidence="1" id="KW-0064">Aspartyl protease</keyword>
<dbReference type="InterPro" id="IPR054722">
    <property type="entry name" value="PolX-like_BBD"/>
</dbReference>
<dbReference type="InterPro" id="IPR013103">
    <property type="entry name" value="RVT_2"/>
</dbReference>